<proteinExistence type="inferred from homology"/>
<gene>
    <name evidence="4" type="ORF">DR864_09320</name>
</gene>
<dbReference type="AlphaFoldDB" id="A0A344TGZ7"/>
<dbReference type="PANTHER" id="PTHR30469:SF15">
    <property type="entry name" value="HLYD FAMILY OF SECRETION PROTEINS"/>
    <property type="match status" value="1"/>
</dbReference>
<dbReference type="Proteomes" id="UP000251993">
    <property type="component" value="Chromosome"/>
</dbReference>
<dbReference type="EMBL" id="CP030850">
    <property type="protein sequence ID" value="AXE17918.1"/>
    <property type="molecule type" value="Genomic_DNA"/>
</dbReference>
<dbReference type="Gene3D" id="2.40.30.170">
    <property type="match status" value="1"/>
</dbReference>
<dbReference type="OrthoDB" id="1522646at2"/>
<dbReference type="RefSeq" id="WP_114066703.1">
    <property type="nucleotide sequence ID" value="NZ_CP030850.1"/>
</dbReference>
<organism evidence="4 5">
    <name type="scientific">Runella rosea</name>
    <dbReference type="NCBI Taxonomy" id="2259595"/>
    <lineage>
        <taxon>Bacteria</taxon>
        <taxon>Pseudomonadati</taxon>
        <taxon>Bacteroidota</taxon>
        <taxon>Cytophagia</taxon>
        <taxon>Cytophagales</taxon>
        <taxon>Spirosomataceae</taxon>
        <taxon>Runella</taxon>
    </lineage>
</organism>
<evidence type="ECO:0000313" key="5">
    <source>
        <dbReference type="Proteomes" id="UP000251993"/>
    </source>
</evidence>
<feature type="domain" description="CusB-like beta-barrel" evidence="3">
    <location>
        <begin position="201"/>
        <end position="272"/>
    </location>
</feature>
<evidence type="ECO:0000256" key="2">
    <source>
        <dbReference type="SAM" id="Coils"/>
    </source>
</evidence>
<dbReference type="SUPFAM" id="SSF111369">
    <property type="entry name" value="HlyD-like secretion proteins"/>
    <property type="match status" value="1"/>
</dbReference>
<comment type="similarity">
    <text evidence="1">Belongs to the membrane fusion protein (MFP) (TC 8.A.1) family.</text>
</comment>
<evidence type="ECO:0000256" key="1">
    <source>
        <dbReference type="ARBA" id="ARBA00009477"/>
    </source>
</evidence>
<sequence>MKYLLIALLVTLIQCTPSQPTEEETDTANPSVSTIPVVATQTAQRKAFRWLLLSNGRVINQSASRIGFKTNGVIAQINVQNGSSVRAGQLLAQLENREQLLALRQAELQLAEARVEINDLLISQGGRKGDTTSVKADVWAYIKLRSGFERGLLALQKARNDVDNTYLRAPFGGVVANLNAKPFSAASGEFCTLLSQAAPLVEFAVLETELMAVQLGQTVAVQPVAFGERRYKGQVVEINPYVSEQGLVQLKARINGADKYLFEGMNVRVQVEKGIPNQIVVPKAAVVERSGRKVVFTYAAETDTSGLAKWNYVTIAHENDTEIALSEGIKAGDAVIVEGNLNLGHDARVRLKKKENPD</sequence>
<evidence type="ECO:0000313" key="4">
    <source>
        <dbReference type="EMBL" id="AXE17918.1"/>
    </source>
</evidence>
<feature type="coiled-coil region" evidence="2">
    <location>
        <begin position="96"/>
        <end position="123"/>
    </location>
</feature>
<dbReference type="NCBIfam" id="TIGR01730">
    <property type="entry name" value="RND_mfp"/>
    <property type="match status" value="1"/>
</dbReference>
<reference evidence="4 5" key="1">
    <citation type="submission" date="2018-07" db="EMBL/GenBank/DDBJ databases">
        <title>Genome sequencing of Runella.</title>
        <authorList>
            <person name="Baek M.-G."/>
            <person name="Yi H."/>
        </authorList>
    </citation>
    <scope>NUCLEOTIDE SEQUENCE [LARGE SCALE GENOMIC DNA]</scope>
    <source>
        <strain evidence="4 5">HYN0085</strain>
    </source>
</reference>
<keyword evidence="5" id="KW-1185">Reference proteome</keyword>
<evidence type="ECO:0000259" key="3">
    <source>
        <dbReference type="Pfam" id="PF25954"/>
    </source>
</evidence>
<name>A0A344TGZ7_9BACT</name>
<dbReference type="PANTHER" id="PTHR30469">
    <property type="entry name" value="MULTIDRUG RESISTANCE PROTEIN MDTA"/>
    <property type="match status" value="1"/>
</dbReference>
<dbReference type="GO" id="GO:0015562">
    <property type="term" value="F:efflux transmembrane transporter activity"/>
    <property type="evidence" value="ECO:0007669"/>
    <property type="project" value="TreeGrafter"/>
</dbReference>
<dbReference type="InterPro" id="IPR006143">
    <property type="entry name" value="RND_pump_MFP"/>
</dbReference>
<dbReference type="Gene3D" id="2.40.420.20">
    <property type="match status" value="1"/>
</dbReference>
<dbReference type="KEGG" id="run:DR864_09320"/>
<dbReference type="Gene3D" id="2.40.50.100">
    <property type="match status" value="1"/>
</dbReference>
<protein>
    <recommendedName>
        <fullName evidence="3">CusB-like beta-barrel domain-containing protein</fullName>
    </recommendedName>
</protein>
<dbReference type="InterPro" id="IPR058792">
    <property type="entry name" value="Beta-barrel_RND_2"/>
</dbReference>
<accession>A0A344TGZ7</accession>
<dbReference type="GO" id="GO:1990281">
    <property type="term" value="C:efflux pump complex"/>
    <property type="evidence" value="ECO:0007669"/>
    <property type="project" value="TreeGrafter"/>
</dbReference>
<keyword evidence="2" id="KW-0175">Coiled coil</keyword>
<dbReference type="Pfam" id="PF25954">
    <property type="entry name" value="Beta-barrel_RND_2"/>
    <property type="match status" value="1"/>
</dbReference>